<feature type="domain" description="Tf2-1-like SH3-like" evidence="1">
    <location>
        <begin position="67"/>
        <end position="110"/>
    </location>
</feature>
<dbReference type="PANTHER" id="PTHR46148:SF57">
    <property type="entry name" value="OS12G0499874 PROTEIN"/>
    <property type="match status" value="1"/>
</dbReference>
<accession>A0AB40D384</accession>
<proteinExistence type="predicted"/>
<evidence type="ECO:0000313" key="2">
    <source>
        <dbReference type="Proteomes" id="UP001515500"/>
    </source>
</evidence>
<gene>
    <name evidence="3" type="primary">LOC120284036</name>
</gene>
<dbReference type="GeneID" id="120284036"/>
<dbReference type="InterPro" id="IPR056924">
    <property type="entry name" value="SH3_Tf2-1"/>
</dbReference>
<evidence type="ECO:0000313" key="3">
    <source>
        <dbReference type="RefSeq" id="XP_039146794.1"/>
    </source>
</evidence>
<organism evidence="2 3">
    <name type="scientific">Dioscorea cayennensis subsp. rotundata</name>
    <name type="common">White Guinea yam</name>
    <name type="synonym">Dioscorea rotundata</name>
    <dbReference type="NCBI Taxonomy" id="55577"/>
    <lineage>
        <taxon>Eukaryota</taxon>
        <taxon>Viridiplantae</taxon>
        <taxon>Streptophyta</taxon>
        <taxon>Embryophyta</taxon>
        <taxon>Tracheophyta</taxon>
        <taxon>Spermatophyta</taxon>
        <taxon>Magnoliopsida</taxon>
        <taxon>Liliopsida</taxon>
        <taxon>Dioscoreales</taxon>
        <taxon>Dioscoreaceae</taxon>
        <taxon>Dioscorea</taxon>
    </lineage>
</organism>
<dbReference type="Proteomes" id="UP001515500">
    <property type="component" value="Chromosome 19"/>
</dbReference>
<evidence type="ECO:0000259" key="1">
    <source>
        <dbReference type="Pfam" id="PF24626"/>
    </source>
</evidence>
<keyword evidence="2" id="KW-1185">Reference proteome</keyword>
<reference evidence="3" key="1">
    <citation type="submission" date="2025-08" db="UniProtKB">
        <authorList>
            <consortium name="RefSeq"/>
        </authorList>
    </citation>
    <scope>IDENTIFICATION</scope>
</reference>
<dbReference type="Pfam" id="PF24626">
    <property type="entry name" value="SH3_Tf2-1"/>
    <property type="match status" value="1"/>
</dbReference>
<protein>
    <submittedName>
        <fullName evidence="3">Uncharacterized protein LOC120284036</fullName>
    </submittedName>
</protein>
<dbReference type="PANTHER" id="PTHR46148">
    <property type="entry name" value="CHROMO DOMAIN-CONTAINING PROTEIN"/>
    <property type="match status" value="1"/>
</dbReference>
<dbReference type="RefSeq" id="XP_039146794.1">
    <property type="nucleotide sequence ID" value="XM_039290860.1"/>
</dbReference>
<dbReference type="AlphaFoldDB" id="A0AB40D384"/>
<sequence>MTHYEALYGRRFRSPICWDDVGEHKFLRPEIVQLTVDKVRLIRDRPRTVQSKQKSYADNSRRSLEFQLSPRFIGPFEILERIGEVAYRLALSHSLSRVHDVFHVSILKKFIPNPNHMIQFFDFELNNDLTYKGRPIKIVDLKEQILRRRVIPYAKVQWSNHTEHEATWELESEMREKYSYLF</sequence>
<name>A0AB40D384_DIOCR</name>